<evidence type="ECO:0000313" key="2">
    <source>
        <dbReference type="Proteomes" id="UP000604046"/>
    </source>
</evidence>
<reference evidence="1" key="1">
    <citation type="submission" date="2021-02" db="EMBL/GenBank/DDBJ databases">
        <authorList>
            <person name="Dougan E. K."/>
            <person name="Rhodes N."/>
            <person name="Thang M."/>
            <person name="Chan C."/>
        </authorList>
    </citation>
    <scope>NUCLEOTIDE SEQUENCE</scope>
</reference>
<comment type="caution">
    <text evidence="1">The sequence shown here is derived from an EMBL/GenBank/DDBJ whole genome shotgun (WGS) entry which is preliminary data.</text>
</comment>
<proteinExistence type="predicted"/>
<dbReference type="AlphaFoldDB" id="A0A812PS97"/>
<protein>
    <submittedName>
        <fullName evidence="1">Uncharacterized protein</fullName>
    </submittedName>
</protein>
<organism evidence="1 2">
    <name type="scientific">Symbiodinium natans</name>
    <dbReference type="NCBI Taxonomy" id="878477"/>
    <lineage>
        <taxon>Eukaryota</taxon>
        <taxon>Sar</taxon>
        <taxon>Alveolata</taxon>
        <taxon>Dinophyceae</taxon>
        <taxon>Suessiales</taxon>
        <taxon>Symbiodiniaceae</taxon>
        <taxon>Symbiodinium</taxon>
    </lineage>
</organism>
<keyword evidence="2" id="KW-1185">Reference proteome</keyword>
<dbReference type="EMBL" id="CAJNDS010002186">
    <property type="protein sequence ID" value="CAE7363255.1"/>
    <property type="molecule type" value="Genomic_DNA"/>
</dbReference>
<gene>
    <name evidence="1" type="ORF">SNAT2548_LOCUS19617</name>
</gene>
<accession>A0A812PS97</accession>
<sequence length="168" mass="18984">MQDAGKSWKIMEVLRGRICSASTSALDHTCHTSAHLRKQDVLAEERRGYAADQQLERCPQECHARGHMPLWPQGLRRPDGVTLRDALEAFFTRCLDDHVASSSSKTRGGTMTLTKWCMPTLRRCFAETSSGSTFRKRLVSSSAATEEETRHLKLHSSNWPFAICLVHR</sequence>
<dbReference type="Proteomes" id="UP000604046">
    <property type="component" value="Unassembled WGS sequence"/>
</dbReference>
<evidence type="ECO:0000313" key="1">
    <source>
        <dbReference type="EMBL" id="CAE7363255.1"/>
    </source>
</evidence>
<name>A0A812PS97_9DINO</name>